<evidence type="ECO:0000313" key="7">
    <source>
        <dbReference type="Proteomes" id="UP000070096"/>
    </source>
</evidence>
<dbReference type="InterPro" id="IPR054456">
    <property type="entry name" value="RepD-like_N"/>
</dbReference>
<name>A0A139N5U4_STRGN</name>
<comment type="function">
    <text evidence="1">This protein is probably a specific topoisomerase involved in initiating replication. This protein is specifically required and may be rate-limiting for replication of the plasmid in vivo.</text>
</comment>
<evidence type="ECO:0000256" key="2">
    <source>
        <dbReference type="ARBA" id="ARBA00008374"/>
    </source>
</evidence>
<dbReference type="Pfam" id="PF22477">
    <property type="entry name" value="RepD-like_N"/>
    <property type="match status" value="1"/>
</dbReference>
<dbReference type="PATRIC" id="fig|1302.21.peg.1447"/>
<dbReference type="AlphaFoldDB" id="A0A139N5U4"/>
<evidence type="ECO:0000313" key="6">
    <source>
        <dbReference type="EMBL" id="KXT71292.1"/>
    </source>
</evidence>
<keyword evidence="4" id="KW-0235">DNA replication</keyword>
<evidence type="ECO:0000256" key="4">
    <source>
        <dbReference type="ARBA" id="ARBA00022705"/>
    </source>
</evidence>
<evidence type="ECO:0000256" key="3">
    <source>
        <dbReference type="ARBA" id="ARBA00019152"/>
    </source>
</evidence>
<comment type="similarity">
    <text evidence="2">Belongs to the plasmid replication initiation factor family.</text>
</comment>
<evidence type="ECO:0000259" key="5">
    <source>
        <dbReference type="Pfam" id="PF22477"/>
    </source>
</evidence>
<comment type="caution">
    <text evidence="6">The sequence shown here is derived from an EMBL/GenBank/DDBJ whole genome shotgun (WGS) entry which is preliminary data.</text>
</comment>
<gene>
    <name evidence="6" type="ORF">SGODD07_01292</name>
</gene>
<organism evidence="6 7">
    <name type="scientific">Streptococcus gordonii</name>
    <dbReference type="NCBI Taxonomy" id="1302"/>
    <lineage>
        <taxon>Bacteria</taxon>
        <taxon>Bacillati</taxon>
        <taxon>Bacillota</taxon>
        <taxon>Bacilli</taxon>
        <taxon>Lactobacillales</taxon>
        <taxon>Streptococcaceae</taxon>
        <taxon>Streptococcus</taxon>
    </lineage>
</organism>
<protein>
    <recommendedName>
        <fullName evidence="3">Replication initiation protein</fullName>
    </recommendedName>
</protein>
<feature type="domain" description="Replication initiation protein N-terminal" evidence="5">
    <location>
        <begin position="47"/>
        <end position="135"/>
    </location>
</feature>
<proteinExistence type="inferred from homology"/>
<sequence>MSDEVGLGLLPQVRQFTRPLRRQKRGADRRPQKKKGDKLDIEVSLDNITITAYIQSNRFWAMRDLVQNHIAITTPMAATDRFEAYTRDMGRVVLLMQYDKLKGQSFNARPFRLEFNPNKLRPIDKNILDKIITYLEDISISRADLAFDFFELDCSNFILEKKGKGVATKEFRSKTGKLETKYLGASRSEKQIRLYDKKLEQLSNGTDQERQFANQFKNWWRLEFQLRSRSVDELFTVVDEIIFKPNNFDNLTIESQLYLSAMLHDKSTWRKVHRNTKTKYKKLLDTYQTSDIDYLAEIKNLLRKYRPKLEKELAYYAGRKVGQCEAVRPAF</sequence>
<reference evidence="6 7" key="1">
    <citation type="submission" date="2016-01" db="EMBL/GenBank/DDBJ databases">
        <title>Highly variable Streptococcus oralis are common among viridans streptococci isolated from primates.</title>
        <authorList>
            <person name="Denapaite D."/>
            <person name="Rieger M."/>
            <person name="Koendgen S."/>
            <person name="Brueckner R."/>
            <person name="Ochigava I."/>
            <person name="Kappeler P."/>
            <person name="Maetz-Rensing K."/>
            <person name="Leendertz F."/>
            <person name="Hakenbeck R."/>
        </authorList>
    </citation>
    <scope>NUCLEOTIDE SEQUENCE [LARGE SCALE GENOMIC DNA]</scope>
    <source>
        <strain evidence="6 7">DD07</strain>
    </source>
</reference>
<accession>A0A139N5U4</accession>
<dbReference type="EMBL" id="LQRC01000191">
    <property type="protein sequence ID" value="KXT71292.1"/>
    <property type="molecule type" value="Genomic_DNA"/>
</dbReference>
<dbReference type="Proteomes" id="UP000070096">
    <property type="component" value="Unassembled WGS sequence"/>
</dbReference>
<evidence type="ECO:0000256" key="1">
    <source>
        <dbReference type="ARBA" id="ARBA00002548"/>
    </source>
</evidence>